<name>A0A139I3P5_9PEZI</name>
<organism evidence="1 2">
    <name type="scientific">Pseudocercospora musae</name>
    <dbReference type="NCBI Taxonomy" id="113226"/>
    <lineage>
        <taxon>Eukaryota</taxon>
        <taxon>Fungi</taxon>
        <taxon>Dikarya</taxon>
        <taxon>Ascomycota</taxon>
        <taxon>Pezizomycotina</taxon>
        <taxon>Dothideomycetes</taxon>
        <taxon>Dothideomycetidae</taxon>
        <taxon>Mycosphaerellales</taxon>
        <taxon>Mycosphaerellaceae</taxon>
        <taxon>Pseudocercospora</taxon>
    </lineage>
</organism>
<gene>
    <name evidence="1" type="ORF">AC579_6517</name>
</gene>
<keyword evidence="2" id="KW-1185">Reference proteome</keyword>
<dbReference type="EMBL" id="LFZO01000353">
    <property type="protein sequence ID" value="KXT09328.1"/>
    <property type="molecule type" value="Genomic_DNA"/>
</dbReference>
<reference evidence="1 2" key="1">
    <citation type="submission" date="2015-07" db="EMBL/GenBank/DDBJ databases">
        <title>Comparative genomics of the Sigatoka disease complex on banana suggests a link between parallel evolutionary changes in Pseudocercospora fijiensis and Pseudocercospora eumusae and increased virulence on the banana host.</title>
        <authorList>
            <person name="Chang T.-C."/>
            <person name="Salvucci A."/>
            <person name="Crous P.W."/>
            <person name="Stergiopoulos I."/>
        </authorList>
    </citation>
    <scope>NUCLEOTIDE SEQUENCE [LARGE SCALE GENOMIC DNA]</scope>
    <source>
        <strain evidence="1 2">CBS 116634</strain>
    </source>
</reference>
<comment type="caution">
    <text evidence="1">The sequence shown here is derived from an EMBL/GenBank/DDBJ whole genome shotgun (WGS) entry which is preliminary data.</text>
</comment>
<protein>
    <submittedName>
        <fullName evidence="1">Uncharacterized protein</fullName>
    </submittedName>
</protein>
<dbReference type="OrthoDB" id="5273928at2759"/>
<dbReference type="AlphaFoldDB" id="A0A139I3P5"/>
<accession>A0A139I3P5</accession>
<evidence type="ECO:0000313" key="2">
    <source>
        <dbReference type="Proteomes" id="UP000073492"/>
    </source>
</evidence>
<proteinExistence type="predicted"/>
<dbReference type="Proteomes" id="UP000073492">
    <property type="component" value="Unassembled WGS sequence"/>
</dbReference>
<evidence type="ECO:0000313" key="1">
    <source>
        <dbReference type="EMBL" id="KXT09328.1"/>
    </source>
</evidence>
<sequence>MAWRLTVLTDAQQKPGQARRLENTLSLAHSCVHHYRLCPTGARGSRVEDWRCSFSTPTTTTTSSMPFDIDGGLVFKEDTIRLPACRHDLQHQSLFVQRRQQSRSKHGTRSLAKTAINALLNHMSNLKVDALRPLPQHMVEKLWTDITRTGADSLHAWQVFAKTGHFGRKFVKTFSIPCVQCSCRFLQLAVKAPLCNQSSWLTTLTICDPSNGIAQILSLAKLNGLQNLYVQSNSPPSQPQEATLSDRILRALATEARNHGALSQLETLFVDNQRDVTFNSVQYLNHFPALTLFCAHNCSFPKRKKLKLQIQGTGWHLDNGDDEAGSFCHYMTLQHAHNSSRLPWSTSVHTFLQHRRDHVSQDDRPILDVEVYPYWTSKSYPSVPFNFEASVDRVVCLLRDQESIAKTMPVPEPPMKRRKLNTKKAEAFGDLLHGFT</sequence>